<feature type="domain" description="Fe/B12 periplasmic-binding" evidence="1">
    <location>
        <begin position="50"/>
        <end position="306"/>
    </location>
</feature>
<protein>
    <submittedName>
        <fullName evidence="2">Hemin ABC transporter substrate-binding protein</fullName>
    </submittedName>
</protein>
<accession>A0A369UVE0</accession>
<dbReference type="AlphaFoldDB" id="A0A369UVE0"/>
<name>A0A369UVE0_9GAMM</name>
<comment type="caution">
    <text evidence="2">The sequence shown here is derived from an EMBL/GenBank/DDBJ whole genome shotgun (WGS) entry which is preliminary data.</text>
</comment>
<evidence type="ECO:0000313" key="3">
    <source>
        <dbReference type="Proteomes" id="UP000253782"/>
    </source>
</evidence>
<reference evidence="2 3" key="1">
    <citation type="submission" date="2018-07" db="EMBL/GenBank/DDBJ databases">
        <title>Dyella tabacisoli L4-6T, whole genome shotgun sequence.</title>
        <authorList>
            <person name="Zhou X.-K."/>
            <person name="Li W.-J."/>
            <person name="Duan Y.-Q."/>
        </authorList>
    </citation>
    <scope>NUCLEOTIDE SEQUENCE [LARGE SCALE GENOMIC DNA]</scope>
    <source>
        <strain evidence="2 3">L4-6</strain>
    </source>
</reference>
<dbReference type="EMBL" id="QQAH01000006">
    <property type="protein sequence ID" value="RDD82319.1"/>
    <property type="molecule type" value="Genomic_DNA"/>
</dbReference>
<dbReference type="OrthoDB" id="9797736at2"/>
<dbReference type="Proteomes" id="UP000253782">
    <property type="component" value="Unassembled WGS sequence"/>
</dbReference>
<organism evidence="2 3">
    <name type="scientific">Dyella tabacisoli</name>
    <dbReference type="NCBI Taxonomy" id="2282381"/>
    <lineage>
        <taxon>Bacteria</taxon>
        <taxon>Pseudomonadati</taxon>
        <taxon>Pseudomonadota</taxon>
        <taxon>Gammaproteobacteria</taxon>
        <taxon>Lysobacterales</taxon>
        <taxon>Rhodanobacteraceae</taxon>
        <taxon>Dyella</taxon>
    </lineage>
</organism>
<keyword evidence="3" id="KW-1185">Reference proteome</keyword>
<evidence type="ECO:0000313" key="2">
    <source>
        <dbReference type="EMBL" id="RDD82319.1"/>
    </source>
</evidence>
<dbReference type="PANTHER" id="PTHR30535">
    <property type="entry name" value="VITAMIN B12-BINDING PROTEIN"/>
    <property type="match status" value="1"/>
</dbReference>
<dbReference type="InterPro" id="IPR050902">
    <property type="entry name" value="ABC_Transporter_SBP"/>
</dbReference>
<dbReference type="Gene3D" id="3.40.50.1980">
    <property type="entry name" value="Nitrogenase molybdenum iron protein domain"/>
    <property type="match status" value="2"/>
</dbReference>
<gene>
    <name evidence="2" type="ORF">DVJ77_07865</name>
</gene>
<dbReference type="CDD" id="cd01149">
    <property type="entry name" value="HutB"/>
    <property type="match status" value="1"/>
</dbReference>
<dbReference type="Pfam" id="PF01497">
    <property type="entry name" value="Peripla_BP_2"/>
    <property type="match status" value="1"/>
</dbReference>
<dbReference type="SUPFAM" id="SSF53807">
    <property type="entry name" value="Helical backbone' metal receptor"/>
    <property type="match status" value="1"/>
</dbReference>
<dbReference type="PANTHER" id="PTHR30535:SF4">
    <property type="entry name" value="HEMIN-BINDING PERIPLASMIC PROTEIN HMUT"/>
    <property type="match status" value="1"/>
</dbReference>
<evidence type="ECO:0000259" key="1">
    <source>
        <dbReference type="PROSITE" id="PS50983"/>
    </source>
</evidence>
<proteinExistence type="predicted"/>
<dbReference type="InterPro" id="IPR002491">
    <property type="entry name" value="ABC_transptr_periplasmic_BD"/>
</dbReference>
<sequence>MAKRDFLLPLLAGGGREGVLRRRWGLALASIVMLLLPALAFANTPAPPQRIVALGGDITETIYALDAAASLVGVDSTSQWPVAARKLPDVGYVRQLSAEGVLALRPQLIVATHDAGPPSVITQLRSAGVRMEILPVSHTPADVVSKVRDIGRLLGRAAQADVLAAKIEQQYAALAVSAKTMAKHPRVLFLMSTGVGSPMAAGRDTAAEHAIALAGGHNVVDGYSGYKPISAEALVGLAPEVIVLMCERSEQVGGVDGVLKLPGVLQTPAGKAKQVIFVDGQALLGFGPRSAEQAQALQRTLAGLAP</sequence>
<dbReference type="PROSITE" id="PS50983">
    <property type="entry name" value="FE_B12_PBP"/>
    <property type="match status" value="1"/>
</dbReference>